<dbReference type="Gene3D" id="3.40.50.720">
    <property type="entry name" value="NAD(P)-binding Rossmann-like Domain"/>
    <property type="match status" value="1"/>
</dbReference>
<dbReference type="InterPro" id="IPR020904">
    <property type="entry name" value="Sc_DH/Rdtase_CS"/>
</dbReference>
<dbReference type="EMBL" id="JAERWK010000003">
    <property type="protein sequence ID" value="MBM9466111.1"/>
    <property type="molecule type" value="Genomic_DNA"/>
</dbReference>
<keyword evidence="4" id="KW-1185">Reference proteome</keyword>
<dbReference type="RefSeq" id="WP_205259066.1">
    <property type="nucleotide sequence ID" value="NZ_JAERWK010000003.1"/>
</dbReference>
<comment type="similarity">
    <text evidence="1">Belongs to the short-chain dehydrogenases/reductases (SDR) family.</text>
</comment>
<reference evidence="3" key="1">
    <citation type="submission" date="2021-01" db="EMBL/GenBank/DDBJ databases">
        <title>YIM 132084 draft genome.</title>
        <authorList>
            <person name="An D."/>
        </authorList>
    </citation>
    <scope>NUCLEOTIDE SEQUENCE</scope>
    <source>
        <strain evidence="3">YIM 132084</strain>
    </source>
</reference>
<protein>
    <submittedName>
        <fullName evidence="3">SDR family oxidoreductase</fullName>
    </submittedName>
</protein>
<evidence type="ECO:0000313" key="4">
    <source>
        <dbReference type="Proteomes" id="UP000663792"/>
    </source>
</evidence>
<dbReference type="PANTHER" id="PTHR43477:SF1">
    <property type="entry name" value="DIHYDROANTICAPSIN 7-DEHYDROGENASE"/>
    <property type="match status" value="1"/>
</dbReference>
<dbReference type="FunFam" id="3.40.50.720:FF:000084">
    <property type="entry name" value="Short-chain dehydrogenase reductase"/>
    <property type="match status" value="1"/>
</dbReference>
<dbReference type="InterPro" id="IPR036291">
    <property type="entry name" value="NAD(P)-bd_dom_sf"/>
</dbReference>
<dbReference type="InterPro" id="IPR002347">
    <property type="entry name" value="SDR_fam"/>
</dbReference>
<evidence type="ECO:0000313" key="3">
    <source>
        <dbReference type="EMBL" id="MBM9466111.1"/>
    </source>
</evidence>
<keyword evidence="2" id="KW-0560">Oxidoreductase</keyword>
<dbReference type="Proteomes" id="UP000663792">
    <property type="component" value="Unassembled WGS sequence"/>
</dbReference>
<organism evidence="3 4">
    <name type="scientific">Nakamurella leprariae</name>
    <dbReference type="NCBI Taxonomy" id="2803911"/>
    <lineage>
        <taxon>Bacteria</taxon>
        <taxon>Bacillati</taxon>
        <taxon>Actinomycetota</taxon>
        <taxon>Actinomycetes</taxon>
        <taxon>Nakamurellales</taxon>
        <taxon>Nakamurellaceae</taxon>
        <taxon>Nakamurella</taxon>
    </lineage>
</organism>
<dbReference type="PRINTS" id="PR00081">
    <property type="entry name" value="GDHRDH"/>
</dbReference>
<dbReference type="GO" id="GO:0016491">
    <property type="term" value="F:oxidoreductase activity"/>
    <property type="evidence" value="ECO:0007669"/>
    <property type="project" value="UniProtKB-KW"/>
</dbReference>
<dbReference type="PROSITE" id="PS00061">
    <property type="entry name" value="ADH_SHORT"/>
    <property type="match status" value="1"/>
</dbReference>
<dbReference type="SUPFAM" id="SSF51735">
    <property type="entry name" value="NAD(P)-binding Rossmann-fold domains"/>
    <property type="match status" value="1"/>
</dbReference>
<dbReference type="PANTHER" id="PTHR43477">
    <property type="entry name" value="DIHYDROANTICAPSIN 7-DEHYDROGENASE"/>
    <property type="match status" value="1"/>
</dbReference>
<dbReference type="Pfam" id="PF13561">
    <property type="entry name" value="adh_short_C2"/>
    <property type="match status" value="1"/>
</dbReference>
<dbReference type="PRINTS" id="PR00080">
    <property type="entry name" value="SDRFAMILY"/>
</dbReference>
<evidence type="ECO:0000256" key="2">
    <source>
        <dbReference type="ARBA" id="ARBA00023002"/>
    </source>
</evidence>
<name>A0A938Y4W5_9ACTN</name>
<comment type="caution">
    <text evidence="3">The sequence shown here is derived from an EMBL/GenBank/DDBJ whole genome shotgun (WGS) entry which is preliminary data.</text>
</comment>
<dbReference type="AlphaFoldDB" id="A0A938Y4W5"/>
<sequence length="245" mass="25371">MNGIRSTQRLQGKVAVVTGAAMGIGHAVVRAFADEGAWVIAADVAPFGRPYPLVEQRRLDVGDEHAWAELADHLAARYGRVDVLANVAGVIGYDAIADLDLAEWQRIIRVDQTGVFLGMRAMLPAMLAAGSGSIINFSSDWGVVGGVGVTAYNAAKGAVGSMSRNAAVTYAAQGVRVNAMVPGWISTPLTDRQPADANARVIGSTPVGHGGSPSDIAAACVYLASDESRFVTGTDFVVDGGFLAT</sequence>
<accession>A0A938Y4W5</accession>
<evidence type="ECO:0000256" key="1">
    <source>
        <dbReference type="ARBA" id="ARBA00006484"/>
    </source>
</evidence>
<proteinExistence type="inferred from homology"/>
<dbReference type="InterPro" id="IPR051122">
    <property type="entry name" value="SDR_DHRS6-like"/>
</dbReference>
<gene>
    <name evidence="3" type="ORF">JL106_02305</name>
</gene>